<gene>
    <name evidence="1" type="ORF">N47_E44160</name>
</gene>
<protein>
    <submittedName>
        <fullName evidence="1">Uncharacterized protein</fullName>
    </submittedName>
</protein>
<name>E1YLC1_9BACT</name>
<accession>E1YLC1</accession>
<dbReference type="AlphaFoldDB" id="E1YLC1"/>
<organism evidence="1">
    <name type="scientific">uncultured Desulfobacterium sp</name>
    <dbReference type="NCBI Taxonomy" id="201089"/>
    <lineage>
        <taxon>Bacteria</taxon>
        <taxon>Pseudomonadati</taxon>
        <taxon>Thermodesulfobacteriota</taxon>
        <taxon>Desulfobacteria</taxon>
        <taxon>Desulfobacterales</taxon>
        <taxon>Desulfobacteriaceae</taxon>
        <taxon>Desulfobacterium</taxon>
        <taxon>environmental samples</taxon>
    </lineage>
</organism>
<dbReference type="EMBL" id="FR695877">
    <property type="protein sequence ID" value="CBX30904.1"/>
    <property type="molecule type" value="Genomic_DNA"/>
</dbReference>
<reference evidence="1" key="1">
    <citation type="journal article" date="2011" name="Environ. Microbiol.">
        <title>Genomic insights into the metabolic potential of the polycyclic aromatic hydrocarbon degrading sulfate-reducing Deltaproteobacterium N47.</title>
        <authorList>
            <person name="Bergmann F."/>
            <person name="Selesi D."/>
            <person name="Weinmaier T."/>
            <person name="Tischler P."/>
            <person name="Rattei T."/>
            <person name="Meckenstock R.U."/>
        </authorList>
    </citation>
    <scope>NUCLEOTIDE SEQUENCE</scope>
</reference>
<sequence length="48" mass="5682">MINQIITSNQRADTMDFADELKEFHFYKANFLFDKKNASARENFIHGN</sequence>
<proteinExistence type="predicted"/>
<evidence type="ECO:0000313" key="1">
    <source>
        <dbReference type="EMBL" id="CBX30904.1"/>
    </source>
</evidence>